<accession>A0A2P2PNQ7</accession>
<dbReference type="EMBL" id="GGEC01075912">
    <property type="protein sequence ID" value="MBX56396.1"/>
    <property type="molecule type" value="Transcribed_RNA"/>
</dbReference>
<dbReference type="AlphaFoldDB" id="A0A2P2PNQ7"/>
<evidence type="ECO:0000313" key="1">
    <source>
        <dbReference type="EMBL" id="MBX56396.1"/>
    </source>
</evidence>
<protein>
    <submittedName>
        <fullName evidence="1">Uncharacterized protein</fullName>
    </submittedName>
</protein>
<name>A0A2P2PNQ7_RHIMU</name>
<proteinExistence type="predicted"/>
<sequence>MIWSLKLGKAHHKRTSTIHKADMFTKGEKTWRKYFDPPI</sequence>
<organism evidence="1">
    <name type="scientific">Rhizophora mucronata</name>
    <name type="common">Asiatic mangrove</name>
    <dbReference type="NCBI Taxonomy" id="61149"/>
    <lineage>
        <taxon>Eukaryota</taxon>
        <taxon>Viridiplantae</taxon>
        <taxon>Streptophyta</taxon>
        <taxon>Embryophyta</taxon>
        <taxon>Tracheophyta</taxon>
        <taxon>Spermatophyta</taxon>
        <taxon>Magnoliopsida</taxon>
        <taxon>eudicotyledons</taxon>
        <taxon>Gunneridae</taxon>
        <taxon>Pentapetalae</taxon>
        <taxon>rosids</taxon>
        <taxon>fabids</taxon>
        <taxon>Malpighiales</taxon>
        <taxon>Rhizophoraceae</taxon>
        <taxon>Rhizophora</taxon>
    </lineage>
</organism>
<reference evidence="1" key="1">
    <citation type="submission" date="2018-02" db="EMBL/GenBank/DDBJ databases">
        <title>Rhizophora mucronata_Transcriptome.</title>
        <authorList>
            <person name="Meera S.P."/>
            <person name="Sreeshan A."/>
            <person name="Augustine A."/>
        </authorList>
    </citation>
    <scope>NUCLEOTIDE SEQUENCE</scope>
    <source>
        <tissue evidence="1">Leaf</tissue>
    </source>
</reference>